<protein>
    <recommendedName>
        <fullName evidence="9">Glycoside hydrolase family 32 protein</fullName>
    </recommendedName>
</protein>
<dbReference type="OrthoDB" id="202537at2759"/>
<sequence length="658" mass="72758">MSLVSTLQPPLPGTMPDIAVHGLARSQPVHTSNTAIYPAEHSTTFDLYRPAYHFQPTSNWINDPCAPFFDPSTSLYHLFFQWNPYLNDWGNDTLAIAWGHATSANLIDWTFDEQPALAPNEPYDFKGVFTGGFIPSTLPKPGPASDLEPSAPLVLAYTSVKAGGVTFKEPYNLGTETISLAHSYDRGMTWQKYESNPIVDGAPSNNVTGWRDPYISYWPAVDRLLGRSDNSGLYALISGGFRDQGPTTFLYKIDPNDLTSWEYISPLIDIQSNSRSGRWTGDVGKNWECVNRMTLRDPDSELEREFFIISAEGTENINSTSTTETGSNSSMVTRTPRYQLWMAGTLSTTNQTTVTFAPLASGLFDHGNLYAANSFRHPVTGKLLAYGWIQEEDLPDEIRAEQGWSGVISLPREVYLQVHSNVNGHLGGRDLSQVPVFEPVGRTDEVDSYSTMGIKVECDVLHSLQSRAASHASIAEWRPRAHDLNNGAGGGYRRDLALNDTAHFILQSSVRYPANSTSARVGFTIIHDAKQMLFTQISYNPLKQTITVDRSNTVRANATEIERTINRRPELAAHTLLTYDKAGASSVEKLDIVVVSDNSVLELFVNERTVISTRIYVRGTSSVGSISLCADGLGAEDVVFENTEVWSGIQAEMRQKDN</sequence>
<dbReference type="Pfam" id="PF00251">
    <property type="entry name" value="Glyco_hydro_32N"/>
    <property type="match status" value="1"/>
</dbReference>
<dbReference type="Gene3D" id="2.115.10.20">
    <property type="entry name" value="Glycosyl hydrolase domain, family 43"/>
    <property type="match status" value="1"/>
</dbReference>
<evidence type="ECO:0000313" key="7">
    <source>
        <dbReference type="EMBL" id="GHJ88282.1"/>
    </source>
</evidence>
<evidence type="ECO:0000256" key="3">
    <source>
        <dbReference type="ARBA" id="ARBA00023295"/>
    </source>
</evidence>
<dbReference type="GO" id="GO:0005737">
    <property type="term" value="C:cytoplasm"/>
    <property type="evidence" value="ECO:0007669"/>
    <property type="project" value="TreeGrafter"/>
</dbReference>
<proteinExistence type="inferred from homology"/>
<dbReference type="InterPro" id="IPR023296">
    <property type="entry name" value="Glyco_hydro_beta-prop_sf"/>
</dbReference>
<name>A0A8H3TW84_9TREE</name>
<feature type="domain" description="Glycosyl hydrolase family 32 N-terminal" evidence="5">
    <location>
        <begin position="53"/>
        <end position="418"/>
    </location>
</feature>
<dbReference type="SMART" id="SM00640">
    <property type="entry name" value="Glyco_32"/>
    <property type="match status" value="1"/>
</dbReference>
<evidence type="ECO:0000259" key="5">
    <source>
        <dbReference type="Pfam" id="PF00251"/>
    </source>
</evidence>
<dbReference type="CDD" id="cd18621">
    <property type="entry name" value="GH32_XdINV-like"/>
    <property type="match status" value="1"/>
</dbReference>
<evidence type="ECO:0000313" key="8">
    <source>
        <dbReference type="Proteomes" id="UP000620104"/>
    </source>
</evidence>
<evidence type="ECO:0000256" key="4">
    <source>
        <dbReference type="RuleBase" id="RU362110"/>
    </source>
</evidence>
<dbReference type="SUPFAM" id="SSF75005">
    <property type="entry name" value="Arabinanase/levansucrase/invertase"/>
    <property type="match status" value="1"/>
</dbReference>
<dbReference type="GO" id="GO:0005987">
    <property type="term" value="P:sucrose catabolic process"/>
    <property type="evidence" value="ECO:0007669"/>
    <property type="project" value="TreeGrafter"/>
</dbReference>
<gene>
    <name evidence="7" type="ORF">NliqN6_4684</name>
</gene>
<evidence type="ECO:0000259" key="6">
    <source>
        <dbReference type="Pfam" id="PF08244"/>
    </source>
</evidence>
<dbReference type="Pfam" id="PF08244">
    <property type="entry name" value="Glyco_hydro_32C"/>
    <property type="match status" value="1"/>
</dbReference>
<dbReference type="InterPro" id="IPR013320">
    <property type="entry name" value="ConA-like_dom_sf"/>
</dbReference>
<dbReference type="Gene3D" id="2.60.120.560">
    <property type="entry name" value="Exo-inulinase, domain 1"/>
    <property type="match status" value="1"/>
</dbReference>
<organism evidence="7 8">
    <name type="scientific">Naganishia liquefaciens</name>
    <dbReference type="NCBI Taxonomy" id="104408"/>
    <lineage>
        <taxon>Eukaryota</taxon>
        <taxon>Fungi</taxon>
        <taxon>Dikarya</taxon>
        <taxon>Basidiomycota</taxon>
        <taxon>Agaricomycotina</taxon>
        <taxon>Tremellomycetes</taxon>
        <taxon>Filobasidiales</taxon>
        <taxon>Filobasidiaceae</taxon>
        <taxon>Naganishia</taxon>
    </lineage>
</organism>
<evidence type="ECO:0000256" key="1">
    <source>
        <dbReference type="ARBA" id="ARBA00009902"/>
    </source>
</evidence>
<reference evidence="7" key="1">
    <citation type="submission" date="2020-07" db="EMBL/GenBank/DDBJ databases">
        <title>Draft Genome Sequence of a Deep-Sea Yeast, Naganishia (Cryptococcus) liquefaciens strain N6.</title>
        <authorList>
            <person name="Han Y.W."/>
            <person name="Kajitani R."/>
            <person name="Morimoto H."/>
            <person name="Parhat M."/>
            <person name="Tsubouchi H."/>
            <person name="Bakenova O."/>
            <person name="Ogata M."/>
            <person name="Argunhan B."/>
            <person name="Aoki R."/>
            <person name="Kajiwara S."/>
            <person name="Itoh T."/>
            <person name="Iwasaki H."/>
        </authorList>
    </citation>
    <scope>NUCLEOTIDE SEQUENCE</scope>
    <source>
        <strain evidence="7">N6</strain>
    </source>
</reference>
<keyword evidence="8" id="KW-1185">Reference proteome</keyword>
<keyword evidence="2 4" id="KW-0378">Hydrolase</keyword>
<accession>A0A8H3TW84</accession>
<evidence type="ECO:0008006" key="9">
    <source>
        <dbReference type="Google" id="ProtNLM"/>
    </source>
</evidence>
<evidence type="ECO:0000256" key="2">
    <source>
        <dbReference type="ARBA" id="ARBA00022801"/>
    </source>
</evidence>
<dbReference type="Proteomes" id="UP000620104">
    <property type="component" value="Unassembled WGS sequence"/>
</dbReference>
<dbReference type="AlphaFoldDB" id="A0A8H3TW84"/>
<dbReference type="InterPro" id="IPR013148">
    <property type="entry name" value="Glyco_hydro_32_N"/>
</dbReference>
<feature type="domain" description="Glycosyl hydrolase family 32 C-terminal" evidence="6">
    <location>
        <begin position="500"/>
        <end position="647"/>
    </location>
</feature>
<comment type="similarity">
    <text evidence="1 4">Belongs to the glycosyl hydrolase 32 family.</text>
</comment>
<dbReference type="GO" id="GO:0004575">
    <property type="term" value="F:sucrose alpha-glucosidase activity"/>
    <property type="evidence" value="ECO:0007669"/>
    <property type="project" value="TreeGrafter"/>
</dbReference>
<dbReference type="InterPro" id="IPR013189">
    <property type="entry name" value="Glyco_hydro_32_C"/>
</dbReference>
<dbReference type="InterPro" id="IPR001362">
    <property type="entry name" value="Glyco_hydro_32"/>
</dbReference>
<dbReference type="PANTHER" id="PTHR42800:SF3">
    <property type="entry name" value="GLYCOSYL HYDROLASE FAMILY 32 N-TERMINAL DOMAIN-CONTAINING PROTEIN"/>
    <property type="match status" value="1"/>
</dbReference>
<dbReference type="PANTHER" id="PTHR42800">
    <property type="entry name" value="EXOINULINASE INUD (AFU_ORTHOLOGUE AFUA_5G00480)"/>
    <property type="match status" value="1"/>
</dbReference>
<comment type="caution">
    <text evidence="7">The sequence shown here is derived from an EMBL/GenBank/DDBJ whole genome shotgun (WGS) entry which is preliminary data.</text>
</comment>
<keyword evidence="3 4" id="KW-0326">Glycosidase</keyword>
<dbReference type="SUPFAM" id="SSF49899">
    <property type="entry name" value="Concanavalin A-like lectins/glucanases"/>
    <property type="match status" value="1"/>
</dbReference>
<dbReference type="EMBL" id="BLZA01000030">
    <property type="protein sequence ID" value="GHJ88282.1"/>
    <property type="molecule type" value="Genomic_DNA"/>
</dbReference>